<reference evidence="12" key="1">
    <citation type="submission" date="2012-12" db="EMBL/GenBank/DDBJ databases">
        <authorList>
            <person name="Hellsten U."/>
            <person name="Grimwood J."/>
            <person name="Chapman J.A."/>
            <person name="Shapiro H."/>
            <person name="Aerts A."/>
            <person name="Otillar R.P."/>
            <person name="Terry A.Y."/>
            <person name="Boore J.L."/>
            <person name="Simakov O."/>
            <person name="Marletaz F."/>
            <person name="Cho S.-J."/>
            <person name="Edsinger-Gonzales E."/>
            <person name="Havlak P."/>
            <person name="Kuo D.-H."/>
            <person name="Larsson T."/>
            <person name="Lv J."/>
            <person name="Arendt D."/>
            <person name="Savage R."/>
            <person name="Osoegawa K."/>
            <person name="de Jong P."/>
            <person name="Lindberg D.R."/>
            <person name="Seaver E.C."/>
            <person name="Weisblat D.A."/>
            <person name="Putnam N.H."/>
            <person name="Grigoriev I.V."/>
            <person name="Rokhsar D.S."/>
        </authorList>
    </citation>
    <scope>NUCLEOTIDE SEQUENCE</scope>
</reference>
<sequence length="1088" mass="121568">MKFLAIWSLPINVTLVLLFAASNTDAHRSCHADIAFVVDNSGSIKGEEWEFGHDLTTWKPVNWLFVLQFIEDLIVSIRKISNDASFGIVDFSNKAELIHEFIDSQRIEDVVDKVRKMRFKNENTNTTGGLKLARTKLFGQSRFVHTRKKKVIILITDGMATFDVDQLPQELTNIQNMGILVLTVGVTNQVENTFLSRLSQNNFFRVDEFSQLSQLVPRIVTPATCEFINTLMTQPSTPKTTTTAKPTTTTAIPEVIREFTCSSSEHLIFMIDASKNPAHHNYDKQKNFLRNFIDQSNFEDERLKIFFVPFSEAKQNENIFLNSTNVIATKLAAQKAIDSLPYLGGVNDLASAVRTVRMRIFDWMKSKDNKVVRDGKFTIILISGNGRPLDTDLATKEFFETKKEGIKVISIGIGNFCNKDVFYTFASQPWEKNFYFLTSFLDLNQAFAWVLWNAVCSCDNRASNVVFLVGASSLYQVDEFKKIMTFMRTFVMSFSTEKYNRISLITLSDGHHVLVRLNESNELNNTLEALNSFSPIGETLMAEAIKSAMKELSLTNELNKNVDRVIVIISAIHPNDLLESVQQASLAKDDGIQIITVGIQSRYFKLSKFNLLASYPSANKIYVKTTDMMDNNLAKKLVNFAGNVEDECSSRPCQVGTCIDLINSYSCSCPKGFSGTNCQFKMDNRVDLIFMVDMTTGVKQNGFNQIKDFIMKIISMYQIASSMDTRVGLLTYNEKPLIRFHLNKYNSSESLYGAVSMIQYNATKGHDLMKALLEVEKMFTKENGDRPDVPNVVILIHNGRMISRKGYKSPEIQLSSRIRGDSNLMMSIAVGMDFYKFVLMNYASYGVNSIMSTAKHSGLIQLAEPTFKTTLKDLNVCAGNPCNRGTCTPFFNSFTCLCPTYSSGLNCERQCSAVQDIALLLDLSGAADQSTIISFATSFVSGLPIQSNAVRLAAIYYGKHAKVAFNLNSYNNTRQVLNALAVPHVSGPANTIFALNLAFSDVFKASNGDRKDVSNIVVVVGHAISKIADNIKNSKYYNDNVKKFVIEITSSSLSAATTESSNSLNVFRAKADALTTTSEKLLNTICNL</sequence>
<evidence type="ECO:0000256" key="5">
    <source>
        <dbReference type="ARBA" id="ARBA00023180"/>
    </source>
</evidence>
<accession>T1FQ74</accession>
<keyword evidence="3" id="KW-0677">Repeat</keyword>
<dbReference type="CDD" id="cd01450">
    <property type="entry name" value="vWFA_subfamily_ECM"/>
    <property type="match status" value="2"/>
</dbReference>
<protein>
    <submittedName>
        <fullName evidence="10 11">Uncharacterized protein</fullName>
    </submittedName>
</protein>
<dbReference type="InterPro" id="IPR050525">
    <property type="entry name" value="ECM_Assembly_Org"/>
</dbReference>
<dbReference type="RefSeq" id="XP_009019670.1">
    <property type="nucleotide sequence ID" value="XM_009021422.1"/>
</dbReference>
<dbReference type="SMART" id="SM00179">
    <property type="entry name" value="EGF_CA"/>
    <property type="match status" value="2"/>
</dbReference>
<dbReference type="GO" id="GO:0005509">
    <property type="term" value="F:calcium ion binding"/>
    <property type="evidence" value="ECO:0007669"/>
    <property type="project" value="InterPro"/>
</dbReference>
<dbReference type="Pfam" id="PF00092">
    <property type="entry name" value="VWA"/>
    <property type="match status" value="5"/>
</dbReference>
<evidence type="ECO:0000256" key="2">
    <source>
        <dbReference type="ARBA" id="ARBA00022729"/>
    </source>
</evidence>
<keyword evidence="4 6" id="KW-1015">Disulfide bond</keyword>
<dbReference type="Proteomes" id="UP000015101">
    <property type="component" value="Unassembled WGS sequence"/>
</dbReference>
<dbReference type="InterPro" id="IPR036465">
    <property type="entry name" value="vWFA_dom_sf"/>
</dbReference>
<dbReference type="OrthoDB" id="5985714at2759"/>
<dbReference type="SUPFAM" id="SSF53300">
    <property type="entry name" value="vWA-like"/>
    <property type="match status" value="5"/>
</dbReference>
<name>T1FQ74_HELRO</name>
<reference evidence="11" key="3">
    <citation type="submission" date="2015-06" db="UniProtKB">
        <authorList>
            <consortium name="EnsemblMetazoa"/>
        </authorList>
    </citation>
    <scope>IDENTIFICATION</scope>
</reference>
<dbReference type="InParanoid" id="T1FQ74"/>
<feature type="domain" description="EGF-like" evidence="8">
    <location>
        <begin position="873"/>
        <end position="908"/>
    </location>
</feature>
<dbReference type="PROSITE" id="PS50234">
    <property type="entry name" value="VWFA"/>
    <property type="match status" value="5"/>
</dbReference>
<dbReference type="InterPro" id="IPR000742">
    <property type="entry name" value="EGF"/>
</dbReference>
<dbReference type="PROSITE" id="PS00022">
    <property type="entry name" value="EGF_1"/>
    <property type="match status" value="2"/>
</dbReference>
<organism evidence="11 12">
    <name type="scientific">Helobdella robusta</name>
    <name type="common">Californian leech</name>
    <dbReference type="NCBI Taxonomy" id="6412"/>
    <lineage>
        <taxon>Eukaryota</taxon>
        <taxon>Metazoa</taxon>
        <taxon>Spiralia</taxon>
        <taxon>Lophotrochozoa</taxon>
        <taxon>Annelida</taxon>
        <taxon>Clitellata</taxon>
        <taxon>Hirudinea</taxon>
        <taxon>Rhynchobdellida</taxon>
        <taxon>Glossiphoniidae</taxon>
        <taxon>Helobdella</taxon>
    </lineage>
</organism>
<dbReference type="GeneID" id="20210971"/>
<dbReference type="KEGG" id="hro:HELRODRAFT_188638"/>
<evidence type="ECO:0000313" key="12">
    <source>
        <dbReference type="Proteomes" id="UP000015101"/>
    </source>
</evidence>
<dbReference type="STRING" id="6412.T1FQ74"/>
<dbReference type="HOGENOM" id="CLU_003792_0_0_1"/>
<dbReference type="InterPro" id="IPR002035">
    <property type="entry name" value="VWF_A"/>
</dbReference>
<dbReference type="PANTHER" id="PTHR24020">
    <property type="entry name" value="COLLAGEN ALPHA"/>
    <property type="match status" value="1"/>
</dbReference>
<feature type="signal peptide" evidence="7">
    <location>
        <begin position="1"/>
        <end position="26"/>
    </location>
</feature>
<dbReference type="SUPFAM" id="SSF57196">
    <property type="entry name" value="EGF/Laminin"/>
    <property type="match status" value="1"/>
</dbReference>
<dbReference type="InterPro" id="IPR001881">
    <property type="entry name" value="EGF-like_Ca-bd_dom"/>
</dbReference>
<dbReference type="CDD" id="cd00054">
    <property type="entry name" value="EGF_CA"/>
    <property type="match status" value="2"/>
</dbReference>
<dbReference type="CDD" id="cd00198">
    <property type="entry name" value="vWFA"/>
    <property type="match status" value="1"/>
</dbReference>
<evidence type="ECO:0000256" key="1">
    <source>
        <dbReference type="ARBA" id="ARBA00022536"/>
    </source>
</evidence>
<dbReference type="PROSITE" id="PS00010">
    <property type="entry name" value="ASX_HYDROXYL"/>
    <property type="match status" value="1"/>
</dbReference>
<dbReference type="Pfam" id="PF00008">
    <property type="entry name" value="EGF"/>
    <property type="match status" value="1"/>
</dbReference>
<evidence type="ECO:0000259" key="8">
    <source>
        <dbReference type="PROSITE" id="PS50026"/>
    </source>
</evidence>
<dbReference type="Gene3D" id="2.10.25.10">
    <property type="entry name" value="Laminin"/>
    <property type="match status" value="2"/>
</dbReference>
<dbReference type="PROSITE" id="PS01186">
    <property type="entry name" value="EGF_2"/>
    <property type="match status" value="1"/>
</dbReference>
<dbReference type="InterPro" id="IPR000152">
    <property type="entry name" value="EGF-type_Asp/Asn_hydroxyl_site"/>
</dbReference>
<dbReference type="AlphaFoldDB" id="T1FQ74"/>
<feature type="domain" description="VWFA" evidence="9">
    <location>
        <begin position="464"/>
        <end position="637"/>
    </location>
</feature>
<feature type="disulfide bond" evidence="6">
    <location>
        <begin position="898"/>
        <end position="907"/>
    </location>
</feature>
<evidence type="ECO:0000256" key="7">
    <source>
        <dbReference type="SAM" id="SignalP"/>
    </source>
</evidence>
<dbReference type="FunFam" id="2.10.25.10:FF:000434">
    <property type="entry name" value="Predicted protein"/>
    <property type="match status" value="1"/>
</dbReference>
<evidence type="ECO:0000259" key="9">
    <source>
        <dbReference type="PROSITE" id="PS50234"/>
    </source>
</evidence>
<feature type="domain" description="VWFA" evidence="9">
    <location>
        <begin position="33"/>
        <end position="219"/>
    </location>
</feature>
<feature type="disulfide bond" evidence="6">
    <location>
        <begin position="877"/>
        <end position="887"/>
    </location>
</feature>
<dbReference type="SMART" id="SM00327">
    <property type="entry name" value="VWA"/>
    <property type="match status" value="5"/>
</dbReference>
<feature type="domain" description="EGF-like" evidence="8">
    <location>
        <begin position="644"/>
        <end position="679"/>
    </location>
</feature>
<dbReference type="PANTHER" id="PTHR24020:SF84">
    <property type="entry name" value="VWFA DOMAIN-CONTAINING PROTEIN"/>
    <property type="match status" value="1"/>
</dbReference>
<keyword evidence="5" id="KW-0325">Glycoprotein</keyword>
<evidence type="ECO:0000256" key="3">
    <source>
        <dbReference type="ARBA" id="ARBA00022737"/>
    </source>
</evidence>
<dbReference type="eggNOG" id="KOG1217">
    <property type="taxonomic scope" value="Eukaryota"/>
</dbReference>
<dbReference type="PROSITE" id="PS50026">
    <property type="entry name" value="EGF_3"/>
    <property type="match status" value="2"/>
</dbReference>
<keyword evidence="12" id="KW-1185">Reference proteome</keyword>
<feature type="disulfide bond" evidence="6">
    <location>
        <begin position="648"/>
        <end position="658"/>
    </location>
</feature>
<evidence type="ECO:0000313" key="10">
    <source>
        <dbReference type="EMBL" id="ESO02262.1"/>
    </source>
</evidence>
<dbReference type="CTD" id="20210971"/>
<dbReference type="EMBL" id="KB096742">
    <property type="protein sequence ID" value="ESO02262.1"/>
    <property type="molecule type" value="Genomic_DNA"/>
</dbReference>
<comment type="caution">
    <text evidence="6">Lacks conserved residue(s) required for the propagation of feature annotation.</text>
</comment>
<dbReference type="EMBL" id="AMQM01000833">
    <property type="status" value="NOT_ANNOTATED_CDS"/>
    <property type="molecule type" value="Genomic_DNA"/>
</dbReference>
<evidence type="ECO:0000256" key="4">
    <source>
        <dbReference type="ARBA" id="ARBA00023157"/>
    </source>
</evidence>
<evidence type="ECO:0000256" key="6">
    <source>
        <dbReference type="PROSITE-ProRule" id="PRU00076"/>
    </source>
</evidence>
<feature type="domain" description="VWFA" evidence="9">
    <location>
        <begin position="916"/>
        <end position="1048"/>
    </location>
</feature>
<gene>
    <name evidence="11" type="primary">20210971</name>
    <name evidence="10" type="ORF">HELRODRAFT_188638</name>
</gene>
<feature type="disulfide bond" evidence="6">
    <location>
        <begin position="669"/>
        <end position="678"/>
    </location>
</feature>
<proteinExistence type="predicted"/>
<reference evidence="10 12" key="2">
    <citation type="journal article" date="2013" name="Nature">
        <title>Insights into bilaterian evolution from three spiralian genomes.</title>
        <authorList>
            <person name="Simakov O."/>
            <person name="Marletaz F."/>
            <person name="Cho S.J."/>
            <person name="Edsinger-Gonzales E."/>
            <person name="Havlak P."/>
            <person name="Hellsten U."/>
            <person name="Kuo D.H."/>
            <person name="Larsson T."/>
            <person name="Lv J."/>
            <person name="Arendt D."/>
            <person name="Savage R."/>
            <person name="Osoegawa K."/>
            <person name="de Jong P."/>
            <person name="Grimwood J."/>
            <person name="Chapman J.A."/>
            <person name="Shapiro H."/>
            <person name="Aerts A."/>
            <person name="Otillar R.P."/>
            <person name="Terry A.Y."/>
            <person name="Boore J.L."/>
            <person name="Grigoriev I.V."/>
            <person name="Lindberg D.R."/>
            <person name="Seaver E.C."/>
            <person name="Weisblat D.A."/>
            <person name="Putnam N.H."/>
            <person name="Rokhsar D.S."/>
        </authorList>
    </citation>
    <scope>NUCLEOTIDE SEQUENCE</scope>
</reference>
<keyword evidence="2 7" id="KW-0732">Signal</keyword>
<dbReference type="Gene3D" id="3.40.50.410">
    <property type="entry name" value="von Willebrand factor, type A domain"/>
    <property type="match status" value="5"/>
</dbReference>
<keyword evidence="1 6" id="KW-0245">EGF-like domain</keyword>
<feature type="domain" description="VWFA" evidence="9">
    <location>
        <begin position="266"/>
        <end position="455"/>
    </location>
</feature>
<dbReference type="eggNOG" id="KOG1216">
    <property type="taxonomic scope" value="Eukaryota"/>
</dbReference>
<evidence type="ECO:0000313" key="11">
    <source>
        <dbReference type="EnsemblMetazoa" id="HelroP188638"/>
    </source>
</evidence>
<dbReference type="EnsemblMetazoa" id="HelroT188638">
    <property type="protein sequence ID" value="HelroP188638"/>
    <property type="gene ID" value="HelroG188638"/>
</dbReference>
<dbReference type="SMART" id="SM00181">
    <property type="entry name" value="EGF"/>
    <property type="match status" value="2"/>
</dbReference>
<feature type="chain" id="PRO_5010980928" evidence="7">
    <location>
        <begin position="27"/>
        <end position="1088"/>
    </location>
</feature>
<feature type="domain" description="VWFA" evidence="9">
    <location>
        <begin position="687"/>
        <end position="871"/>
    </location>
</feature>